<evidence type="ECO:0008006" key="3">
    <source>
        <dbReference type="Google" id="ProtNLM"/>
    </source>
</evidence>
<proteinExistence type="predicted"/>
<reference evidence="1" key="1">
    <citation type="submission" date="2022-12" db="EMBL/GenBank/DDBJ databases">
        <authorList>
            <person name="Wang J."/>
        </authorList>
    </citation>
    <scope>NUCLEOTIDE SEQUENCE</scope>
    <source>
        <strain evidence="1">HY-45-18</strain>
    </source>
</reference>
<dbReference type="Proteomes" id="UP001078443">
    <property type="component" value="Unassembled WGS sequence"/>
</dbReference>
<sequence length="41" mass="4751">MLIKDINIGRKNLSYDMQSLKNKLNLFEALTILFLLITVLV</sequence>
<name>A0ABT4D1Z3_9CLOT</name>
<keyword evidence="2" id="KW-1185">Reference proteome</keyword>
<organism evidence="1 2">
    <name type="scientific">Clostridium aestuarii</name>
    <dbReference type="NCBI Taxonomy" id="338193"/>
    <lineage>
        <taxon>Bacteria</taxon>
        <taxon>Bacillati</taxon>
        <taxon>Bacillota</taxon>
        <taxon>Clostridia</taxon>
        <taxon>Eubacteriales</taxon>
        <taxon>Clostridiaceae</taxon>
        <taxon>Clostridium</taxon>
    </lineage>
</organism>
<dbReference type="EMBL" id="JAPQER010000006">
    <property type="protein sequence ID" value="MCY6485261.1"/>
    <property type="molecule type" value="Genomic_DNA"/>
</dbReference>
<gene>
    <name evidence="1" type="ORF">OW763_13015</name>
</gene>
<evidence type="ECO:0000313" key="2">
    <source>
        <dbReference type="Proteomes" id="UP001078443"/>
    </source>
</evidence>
<evidence type="ECO:0000313" key="1">
    <source>
        <dbReference type="EMBL" id="MCY6485261.1"/>
    </source>
</evidence>
<accession>A0ABT4D1Z3</accession>
<comment type="caution">
    <text evidence="1">The sequence shown here is derived from an EMBL/GenBank/DDBJ whole genome shotgun (WGS) entry which is preliminary data.</text>
</comment>
<dbReference type="RefSeq" id="WP_268041584.1">
    <property type="nucleotide sequence ID" value="NZ_JAPQER010000006.1"/>
</dbReference>
<protein>
    <recommendedName>
        <fullName evidence="3">Prepilin-type N-terminal cleavage/methylation domain-containing protein</fullName>
    </recommendedName>
</protein>